<keyword evidence="4" id="KW-0238">DNA-binding</keyword>
<name>A0A162K3U8_9HYPO</name>
<accession>A0A162K3U8</accession>
<feature type="region of interest" description="Disordered" evidence="7">
    <location>
        <begin position="256"/>
        <end position="284"/>
    </location>
</feature>
<keyword evidence="9" id="KW-1185">Reference proteome</keyword>
<proteinExistence type="inferred from homology"/>
<evidence type="ECO:0000256" key="2">
    <source>
        <dbReference type="ARBA" id="ARBA00007163"/>
    </source>
</evidence>
<gene>
    <name evidence="8" type="ORF">AAL_00281</name>
</gene>
<dbReference type="Gene3D" id="1.20.5.170">
    <property type="match status" value="1"/>
</dbReference>
<evidence type="ECO:0000256" key="1">
    <source>
        <dbReference type="ARBA" id="ARBA00004123"/>
    </source>
</evidence>
<keyword evidence="3" id="KW-0805">Transcription regulation</keyword>
<evidence type="ECO:0000256" key="5">
    <source>
        <dbReference type="ARBA" id="ARBA00023163"/>
    </source>
</evidence>
<feature type="compositionally biased region" description="Low complexity" evidence="7">
    <location>
        <begin position="137"/>
        <end position="166"/>
    </location>
</feature>
<evidence type="ECO:0000313" key="8">
    <source>
        <dbReference type="EMBL" id="OAA32816.1"/>
    </source>
</evidence>
<evidence type="ECO:0000313" key="9">
    <source>
        <dbReference type="Proteomes" id="UP000078544"/>
    </source>
</evidence>
<feature type="compositionally biased region" description="Low complexity" evidence="7">
    <location>
        <begin position="26"/>
        <end position="41"/>
    </location>
</feature>
<comment type="similarity">
    <text evidence="2">Belongs to the bZIP family.</text>
</comment>
<dbReference type="InterPro" id="IPR046347">
    <property type="entry name" value="bZIP_sf"/>
</dbReference>
<comment type="subcellular location">
    <subcellularLocation>
        <location evidence="1">Nucleus</location>
    </subcellularLocation>
</comment>
<dbReference type="STRING" id="1081109.A0A162K3U8"/>
<reference evidence="8 9" key="1">
    <citation type="journal article" date="2016" name="Genome Biol. Evol.">
        <title>Divergent and convergent evolution of fungal pathogenicity.</title>
        <authorList>
            <person name="Shang Y."/>
            <person name="Xiao G."/>
            <person name="Zheng P."/>
            <person name="Cen K."/>
            <person name="Zhan S."/>
            <person name="Wang C."/>
        </authorList>
    </citation>
    <scope>NUCLEOTIDE SEQUENCE [LARGE SCALE GENOMIC DNA]</scope>
    <source>
        <strain evidence="8 9">RCEF 2490</strain>
    </source>
</reference>
<dbReference type="SUPFAM" id="SSF57959">
    <property type="entry name" value="Leucine zipper domain"/>
    <property type="match status" value="1"/>
</dbReference>
<dbReference type="EMBL" id="AZGY01000001">
    <property type="protein sequence ID" value="OAA32816.1"/>
    <property type="molecule type" value="Genomic_DNA"/>
</dbReference>
<feature type="region of interest" description="Disordered" evidence="7">
    <location>
        <begin position="316"/>
        <end position="344"/>
    </location>
</feature>
<dbReference type="PANTHER" id="PTHR40621:SF11">
    <property type="entry name" value="TRANSCRIPTION FACTOR KAPC-RELATED"/>
    <property type="match status" value="1"/>
</dbReference>
<evidence type="ECO:0000256" key="7">
    <source>
        <dbReference type="SAM" id="MobiDB-lite"/>
    </source>
</evidence>
<evidence type="ECO:0000256" key="6">
    <source>
        <dbReference type="ARBA" id="ARBA00023242"/>
    </source>
</evidence>
<dbReference type="GO" id="GO:0001228">
    <property type="term" value="F:DNA-binding transcription activator activity, RNA polymerase II-specific"/>
    <property type="evidence" value="ECO:0007669"/>
    <property type="project" value="TreeGrafter"/>
</dbReference>
<dbReference type="GO" id="GO:0000976">
    <property type="term" value="F:transcription cis-regulatory region binding"/>
    <property type="evidence" value="ECO:0007669"/>
    <property type="project" value="InterPro"/>
</dbReference>
<keyword evidence="5" id="KW-0804">Transcription</keyword>
<comment type="caution">
    <text evidence="8">The sequence shown here is derived from an EMBL/GenBank/DDBJ whole genome shotgun (WGS) entry which is preliminary data.</text>
</comment>
<organism evidence="8 9">
    <name type="scientific">Moelleriella libera RCEF 2490</name>
    <dbReference type="NCBI Taxonomy" id="1081109"/>
    <lineage>
        <taxon>Eukaryota</taxon>
        <taxon>Fungi</taxon>
        <taxon>Dikarya</taxon>
        <taxon>Ascomycota</taxon>
        <taxon>Pezizomycotina</taxon>
        <taxon>Sordariomycetes</taxon>
        <taxon>Hypocreomycetidae</taxon>
        <taxon>Hypocreales</taxon>
        <taxon>Clavicipitaceae</taxon>
        <taxon>Moelleriella</taxon>
    </lineage>
</organism>
<dbReference type="Proteomes" id="UP000078544">
    <property type="component" value="Unassembled WGS sequence"/>
</dbReference>
<evidence type="ECO:0000256" key="3">
    <source>
        <dbReference type="ARBA" id="ARBA00023015"/>
    </source>
</evidence>
<feature type="compositionally biased region" description="Polar residues" evidence="7">
    <location>
        <begin position="325"/>
        <end position="336"/>
    </location>
</feature>
<keyword evidence="6" id="KW-0539">Nucleus</keyword>
<evidence type="ECO:0000256" key="4">
    <source>
        <dbReference type="ARBA" id="ARBA00023125"/>
    </source>
</evidence>
<feature type="region of interest" description="Disordered" evidence="7">
    <location>
        <begin position="135"/>
        <end position="166"/>
    </location>
</feature>
<protein>
    <submittedName>
        <fullName evidence="8">Uncharacterized protein</fullName>
    </submittedName>
</protein>
<feature type="compositionally biased region" description="Basic and acidic residues" evidence="7">
    <location>
        <begin position="60"/>
        <end position="71"/>
    </location>
</feature>
<dbReference type="CDD" id="cd14688">
    <property type="entry name" value="bZIP_YAP"/>
    <property type="match status" value="1"/>
</dbReference>
<sequence length="440" mass="47158">MEQVSAPRPSFTSFWKKGKQKLRGKAAAAAAASSSPSAASATSDPKSGGSDAANASPPTDKPKDQDKEKAKAQLRRAQVRRAQIEHRQRKANYTKQLELDISELRDLVALAEKQTAALFKDNFLMREALELAGVPRSSSNTNNTTTTATTTAAAATSPQQQQQQEPPELFADVDINDLTVTLSVDSALGTPCFQIRSNNSSGASVSTAAETEAVHASSPARLSAEHECRAVNFILGLEHCCWNHFFLGDSYSHHTHTHTHTHGGALPGNNQQQDDAQAEAEAEAERGHALMASAFCMAAAPETIYTDRAALLLPAPPPSSASPSITTINTNNVDDGQQQQQQQQPRSFAWDAPAITLDALHSLASSLHPGDVELTPVQAWFELASRYPTQVLLGGNVLDTLQREFNGVARCVYYGAVIERLAFESIIARVLGPTEASLLA</sequence>
<dbReference type="AlphaFoldDB" id="A0A162K3U8"/>
<dbReference type="InterPro" id="IPR050936">
    <property type="entry name" value="AP-1-like"/>
</dbReference>
<dbReference type="OrthoDB" id="5218140at2759"/>
<dbReference type="GO" id="GO:0090575">
    <property type="term" value="C:RNA polymerase II transcription regulator complex"/>
    <property type="evidence" value="ECO:0007669"/>
    <property type="project" value="TreeGrafter"/>
</dbReference>
<feature type="region of interest" description="Disordered" evidence="7">
    <location>
        <begin position="1"/>
        <end position="88"/>
    </location>
</feature>
<dbReference type="PANTHER" id="PTHR40621">
    <property type="entry name" value="TRANSCRIPTION FACTOR KAPC-RELATED"/>
    <property type="match status" value="1"/>
</dbReference>